<sequence>MAVSLIDLLDPAHTAVVTCECQRSVLGEDAVFPALAEAAAKAGLVENVARLCDAARDVGVPVVHCTAERRADGRGANRNARLFAAAARAATPFDPALHPGLGADPERDFVLPRLHGLGPFQDTGLGSLLHNLGATTLVVTGVSLNVALLELTLGAVDAGLQAVIPVDAVAGTPPEYAEAVLTHTLALVATLSSTQDVIGALKTPGREA</sequence>
<reference evidence="3 4" key="1">
    <citation type="submission" date="2018-06" db="EMBL/GenBank/DDBJ databases">
        <title>Streptacidiphilus pinicola sp. nov., isolated from pine grove soil.</title>
        <authorList>
            <person name="Roh S.G."/>
            <person name="Park S."/>
            <person name="Kim M.-K."/>
            <person name="Yun B.-R."/>
            <person name="Park J."/>
            <person name="Kim M.J."/>
            <person name="Kim Y.S."/>
            <person name="Kim S.B."/>
        </authorList>
    </citation>
    <scope>NUCLEOTIDE SEQUENCE [LARGE SCALE GENOMIC DNA]</scope>
    <source>
        <strain evidence="3 4">MMS16-CNU450</strain>
    </source>
</reference>
<proteinExistence type="predicted"/>
<feature type="domain" description="Isochorismatase-like" evidence="2">
    <location>
        <begin position="14"/>
        <end position="196"/>
    </location>
</feature>
<dbReference type="SUPFAM" id="SSF52499">
    <property type="entry name" value="Isochorismatase-like hydrolases"/>
    <property type="match status" value="1"/>
</dbReference>
<dbReference type="InterPro" id="IPR050272">
    <property type="entry name" value="Isochorismatase-like_hydrls"/>
</dbReference>
<protein>
    <submittedName>
        <fullName evidence="3">Cysteine hydrolase</fullName>
    </submittedName>
</protein>
<name>A0A2X0IFE3_9ACTN</name>
<dbReference type="EMBL" id="QKYN01000122">
    <property type="protein sequence ID" value="RAG82141.1"/>
    <property type="molecule type" value="Genomic_DNA"/>
</dbReference>
<dbReference type="Gene3D" id="3.40.50.850">
    <property type="entry name" value="Isochorismatase-like"/>
    <property type="match status" value="1"/>
</dbReference>
<dbReference type="InterPro" id="IPR036380">
    <property type="entry name" value="Isochorismatase-like_sf"/>
</dbReference>
<dbReference type="RefSeq" id="WP_111505974.1">
    <property type="nucleotide sequence ID" value="NZ_QKYN01000122.1"/>
</dbReference>
<dbReference type="Proteomes" id="UP000248889">
    <property type="component" value="Unassembled WGS sequence"/>
</dbReference>
<dbReference type="Pfam" id="PF00857">
    <property type="entry name" value="Isochorismatase"/>
    <property type="match status" value="1"/>
</dbReference>
<keyword evidence="1 3" id="KW-0378">Hydrolase</keyword>
<dbReference type="OrthoDB" id="3209829at2"/>
<dbReference type="InterPro" id="IPR000868">
    <property type="entry name" value="Isochorismatase-like_dom"/>
</dbReference>
<keyword evidence="4" id="KW-1185">Reference proteome</keyword>
<dbReference type="GO" id="GO:0016787">
    <property type="term" value="F:hydrolase activity"/>
    <property type="evidence" value="ECO:0007669"/>
    <property type="project" value="UniProtKB-KW"/>
</dbReference>
<evidence type="ECO:0000313" key="4">
    <source>
        <dbReference type="Proteomes" id="UP000248889"/>
    </source>
</evidence>
<dbReference type="PANTHER" id="PTHR43540">
    <property type="entry name" value="PEROXYUREIDOACRYLATE/UREIDOACRYLATE AMIDOHYDROLASE-RELATED"/>
    <property type="match status" value="1"/>
</dbReference>
<dbReference type="AlphaFoldDB" id="A0A2X0IFE3"/>
<comment type="caution">
    <text evidence="3">The sequence shown here is derived from an EMBL/GenBank/DDBJ whole genome shotgun (WGS) entry which is preliminary data.</text>
</comment>
<evidence type="ECO:0000256" key="1">
    <source>
        <dbReference type="ARBA" id="ARBA00022801"/>
    </source>
</evidence>
<evidence type="ECO:0000313" key="3">
    <source>
        <dbReference type="EMBL" id="RAG82141.1"/>
    </source>
</evidence>
<organism evidence="3 4">
    <name type="scientific">Streptacidiphilus pinicola</name>
    <dbReference type="NCBI Taxonomy" id="2219663"/>
    <lineage>
        <taxon>Bacteria</taxon>
        <taxon>Bacillati</taxon>
        <taxon>Actinomycetota</taxon>
        <taxon>Actinomycetes</taxon>
        <taxon>Kitasatosporales</taxon>
        <taxon>Streptomycetaceae</taxon>
        <taxon>Streptacidiphilus</taxon>
    </lineage>
</organism>
<accession>A0A2X0IFE3</accession>
<evidence type="ECO:0000259" key="2">
    <source>
        <dbReference type="Pfam" id="PF00857"/>
    </source>
</evidence>
<gene>
    <name evidence="3" type="ORF">DN069_29100</name>
</gene>